<accession>A0A0J6YJ79</accession>
<organism evidence="1 2">
    <name type="scientific">Coccidioides immitis RMSCC 2394</name>
    <dbReference type="NCBI Taxonomy" id="404692"/>
    <lineage>
        <taxon>Eukaryota</taxon>
        <taxon>Fungi</taxon>
        <taxon>Dikarya</taxon>
        <taxon>Ascomycota</taxon>
        <taxon>Pezizomycotina</taxon>
        <taxon>Eurotiomycetes</taxon>
        <taxon>Eurotiomycetidae</taxon>
        <taxon>Onygenales</taxon>
        <taxon>Onygenaceae</taxon>
        <taxon>Coccidioides</taxon>
    </lineage>
</organism>
<evidence type="ECO:0000313" key="2">
    <source>
        <dbReference type="Proteomes" id="UP000054565"/>
    </source>
</evidence>
<gene>
    <name evidence="1" type="ORF">CIRG_06659</name>
</gene>
<dbReference type="EMBL" id="DS028096">
    <property type="protein sequence ID" value="KMP06978.1"/>
    <property type="molecule type" value="Genomic_DNA"/>
</dbReference>
<dbReference type="AlphaFoldDB" id="A0A0J6YJ79"/>
<protein>
    <submittedName>
        <fullName evidence="1">Uncharacterized protein</fullName>
    </submittedName>
</protein>
<evidence type="ECO:0000313" key="1">
    <source>
        <dbReference type="EMBL" id="KMP06978.1"/>
    </source>
</evidence>
<dbReference type="Proteomes" id="UP000054565">
    <property type="component" value="Unassembled WGS sequence"/>
</dbReference>
<reference evidence="2" key="1">
    <citation type="journal article" date="2010" name="Genome Res.">
        <title>Population genomic sequencing of Coccidioides fungi reveals recent hybridization and transposon control.</title>
        <authorList>
            <person name="Neafsey D.E."/>
            <person name="Barker B.M."/>
            <person name="Sharpton T.J."/>
            <person name="Stajich J.E."/>
            <person name="Park D.J."/>
            <person name="Whiston E."/>
            <person name="Hung C.-Y."/>
            <person name="McMahan C."/>
            <person name="White J."/>
            <person name="Sykes S."/>
            <person name="Heiman D."/>
            <person name="Young S."/>
            <person name="Zeng Q."/>
            <person name="Abouelleil A."/>
            <person name="Aftuck L."/>
            <person name="Bessette D."/>
            <person name="Brown A."/>
            <person name="FitzGerald M."/>
            <person name="Lui A."/>
            <person name="Macdonald J.P."/>
            <person name="Priest M."/>
            <person name="Orbach M.J."/>
            <person name="Galgiani J.N."/>
            <person name="Kirkland T.N."/>
            <person name="Cole G.T."/>
            <person name="Birren B.W."/>
            <person name="Henn M.R."/>
            <person name="Taylor J.W."/>
            <person name="Rounsley S.D."/>
        </authorList>
    </citation>
    <scope>NUCLEOTIDE SEQUENCE [LARGE SCALE GENOMIC DNA]</scope>
    <source>
        <strain evidence="2">RMSCC 2394</strain>
    </source>
</reference>
<name>A0A0J6YJ79_COCIT</name>
<proteinExistence type="predicted"/>
<sequence length="105" mass="11861">MTICTQSSMLRRACGDALCEKDSNNYLLKDRDPTKHDQPRPLSFVNRIERPGLKNILHHVDHVNTGATAEDGGGRWSREAEAFRGRHPRLADGEHGSWWILDLTG</sequence>